<dbReference type="PANTHER" id="PTHR10947">
    <property type="entry name" value="PHENYLALANYL-TRNA SYNTHETASE BETA CHAIN AND LEUCINE-RICH REPEAT-CONTAINING PROTEIN 47"/>
    <property type="match status" value="1"/>
</dbReference>
<gene>
    <name evidence="4" type="primary">Lrrc47_1</name>
    <name evidence="4" type="ORF">AVEN_167860_1</name>
</gene>
<dbReference type="GO" id="GO:0003723">
    <property type="term" value="F:RNA binding"/>
    <property type="evidence" value="ECO:0007669"/>
    <property type="project" value="InterPro"/>
</dbReference>
<name>A0A4Y2MJ69_ARAVE</name>
<dbReference type="AlphaFoldDB" id="A0A4Y2MJ69"/>
<dbReference type="InterPro" id="IPR032675">
    <property type="entry name" value="LRR_dom_sf"/>
</dbReference>
<reference evidence="4 5" key="1">
    <citation type="journal article" date="2019" name="Sci. Rep.">
        <title>Orb-weaving spider Araneus ventricosus genome elucidates the spidroin gene catalogue.</title>
        <authorList>
            <person name="Kono N."/>
            <person name="Nakamura H."/>
            <person name="Ohtoshi R."/>
            <person name="Moran D.A.P."/>
            <person name="Shinohara A."/>
            <person name="Yoshida Y."/>
            <person name="Fujiwara M."/>
            <person name="Mori M."/>
            <person name="Tomita M."/>
            <person name="Arakawa K."/>
        </authorList>
    </citation>
    <scope>NUCLEOTIDE SEQUENCE [LARGE SCALE GENOMIC DNA]</scope>
</reference>
<dbReference type="PANTHER" id="PTHR10947:SF3">
    <property type="entry name" value="LEUCINE-RICH REPEAT-CONTAINING PROTEIN 47"/>
    <property type="match status" value="1"/>
</dbReference>
<feature type="domain" description="B3/B4 tRNA-binding" evidence="3">
    <location>
        <begin position="298"/>
        <end position="474"/>
    </location>
</feature>
<dbReference type="Gene3D" id="3.50.40.10">
    <property type="entry name" value="Phenylalanyl-trna Synthetase, Chain B, domain 3"/>
    <property type="match status" value="1"/>
</dbReference>
<dbReference type="Pfam" id="PF13855">
    <property type="entry name" value="LRR_8"/>
    <property type="match status" value="1"/>
</dbReference>
<keyword evidence="1" id="KW-0433">Leucine-rich repeat</keyword>
<comment type="caution">
    <text evidence="4">The sequence shown here is derived from an EMBL/GenBank/DDBJ whole genome shotgun (WGS) entry which is preliminary data.</text>
</comment>
<dbReference type="EMBL" id="BGPR01007387">
    <property type="protein sequence ID" value="GBN26464.1"/>
    <property type="molecule type" value="Genomic_DNA"/>
</dbReference>
<dbReference type="InterPro" id="IPR003591">
    <property type="entry name" value="Leu-rich_rpt_typical-subtyp"/>
</dbReference>
<dbReference type="OrthoDB" id="67933at2759"/>
<dbReference type="InterPro" id="IPR020825">
    <property type="entry name" value="Phe-tRNA_synthase-like_B3/B4"/>
</dbReference>
<dbReference type="InterPro" id="IPR005146">
    <property type="entry name" value="B3/B4_tRNA-bd"/>
</dbReference>
<accession>A0A4Y2MJ69</accession>
<dbReference type="Gene3D" id="3.80.10.10">
    <property type="entry name" value="Ribonuclease Inhibitor"/>
    <property type="match status" value="2"/>
</dbReference>
<evidence type="ECO:0000313" key="5">
    <source>
        <dbReference type="Proteomes" id="UP000499080"/>
    </source>
</evidence>
<evidence type="ECO:0000313" key="4">
    <source>
        <dbReference type="EMBL" id="GBN26464.1"/>
    </source>
</evidence>
<evidence type="ECO:0000256" key="2">
    <source>
        <dbReference type="ARBA" id="ARBA00022737"/>
    </source>
</evidence>
<evidence type="ECO:0000259" key="3">
    <source>
        <dbReference type="SMART" id="SM00873"/>
    </source>
</evidence>
<dbReference type="GO" id="GO:0004826">
    <property type="term" value="F:phenylalanine-tRNA ligase activity"/>
    <property type="evidence" value="ECO:0007669"/>
    <property type="project" value="InterPro"/>
</dbReference>
<evidence type="ECO:0000256" key="1">
    <source>
        <dbReference type="ARBA" id="ARBA00022614"/>
    </source>
</evidence>
<dbReference type="SMART" id="SM00873">
    <property type="entry name" value="B3_4"/>
    <property type="match status" value="1"/>
</dbReference>
<sequence length="528" mass="58991">MSTSWKEVQQAQDEKRCELVFTGPLYAERIEKNGLDPGIFKVTHLNFLEISKAHLKELPSDIGQLTNLTRMILSYNDLNKLPSEIQNLKKLKILDVSHNALSELPSGLSDLSELMSLNVSVNQLTEIPALNETSRLVTLNICCNKFATIPVSICDPKLIHFTDLIANNNLISEIPVEIEQLGSLKVLDLGENQLVNIPGELGGCNKLKELNLKGNKLKDKRLLKLVDQCHAKQVMDYIRSHCPKANADSNKQGKSKKKTKQAKKTEVEEVIELLDELKVLHVSDDTLKVVLSPKVAEVRPYIVCCKVLDVNLANPGVLKKFITVQTKLHDGICDKRNAATIATHDLSKINGDLIYDARPPNEIKIVPLNRKKEYTAAELYSQLNDEADAIRKEKKKNTYSGIHKYLYMLKDKPVYPCLVDSSGAVISFPPITNSEGTKMSNETKNILLEVTGMNLNTCKKVMDTLLMEMLKLGLGNQDTETVNGEESETQRNTLSVQQIKIVDEEGQLKVVYPSRTDIQTDGILVTRA</sequence>
<dbReference type="InterPro" id="IPR001611">
    <property type="entry name" value="Leu-rich_rpt"/>
</dbReference>
<dbReference type="Proteomes" id="UP000499080">
    <property type="component" value="Unassembled WGS sequence"/>
</dbReference>
<protein>
    <submittedName>
        <fullName evidence="4">Leucine-rich repeat-containing protein 47</fullName>
    </submittedName>
</protein>
<dbReference type="SUPFAM" id="SSF52058">
    <property type="entry name" value="L domain-like"/>
    <property type="match status" value="1"/>
</dbReference>
<dbReference type="Pfam" id="PF23598">
    <property type="entry name" value="LRR_14"/>
    <property type="match status" value="1"/>
</dbReference>
<dbReference type="SMART" id="SM00369">
    <property type="entry name" value="LRR_TYP"/>
    <property type="match status" value="4"/>
</dbReference>
<organism evidence="4 5">
    <name type="scientific">Araneus ventricosus</name>
    <name type="common">Orbweaver spider</name>
    <name type="synonym">Epeira ventricosa</name>
    <dbReference type="NCBI Taxonomy" id="182803"/>
    <lineage>
        <taxon>Eukaryota</taxon>
        <taxon>Metazoa</taxon>
        <taxon>Ecdysozoa</taxon>
        <taxon>Arthropoda</taxon>
        <taxon>Chelicerata</taxon>
        <taxon>Arachnida</taxon>
        <taxon>Araneae</taxon>
        <taxon>Araneomorphae</taxon>
        <taxon>Entelegynae</taxon>
        <taxon>Araneoidea</taxon>
        <taxon>Araneidae</taxon>
        <taxon>Araneus</taxon>
    </lineage>
</organism>
<proteinExistence type="predicted"/>
<dbReference type="SMART" id="SM00364">
    <property type="entry name" value="LRR_BAC"/>
    <property type="match status" value="4"/>
</dbReference>
<dbReference type="InterPro" id="IPR055414">
    <property type="entry name" value="LRR_R13L4/SHOC2-like"/>
</dbReference>
<dbReference type="PROSITE" id="PS51450">
    <property type="entry name" value="LRR"/>
    <property type="match status" value="3"/>
</dbReference>
<keyword evidence="5" id="KW-1185">Reference proteome</keyword>
<dbReference type="GO" id="GO:0006432">
    <property type="term" value="P:phenylalanyl-tRNA aminoacylation"/>
    <property type="evidence" value="ECO:0007669"/>
    <property type="project" value="InterPro"/>
</dbReference>
<dbReference type="InterPro" id="IPR045060">
    <property type="entry name" value="Phe-tRNA-ligase_IIc_bsu"/>
</dbReference>
<keyword evidence="2" id="KW-0677">Repeat</keyword>